<name>A0ABV6PJT1_9SPHN</name>
<keyword evidence="2" id="KW-1185">Reference proteome</keyword>
<dbReference type="RefSeq" id="WP_379481540.1">
    <property type="nucleotide sequence ID" value="NZ_JBHLTL010000006.1"/>
</dbReference>
<reference evidence="1 2" key="1">
    <citation type="submission" date="2024-09" db="EMBL/GenBank/DDBJ databases">
        <authorList>
            <person name="Sun Q."/>
            <person name="Mori K."/>
        </authorList>
    </citation>
    <scope>NUCLEOTIDE SEQUENCE [LARGE SCALE GENOMIC DNA]</scope>
    <source>
        <strain evidence="1 2">NCAIM B.02537</strain>
    </source>
</reference>
<proteinExistence type="predicted"/>
<dbReference type="InterPro" id="IPR014722">
    <property type="entry name" value="Rib_uL2_dom2"/>
</dbReference>
<organism evidence="1 2">
    <name type="scientific">Novosphingobium aquiterrae</name>
    <dbReference type="NCBI Taxonomy" id="624388"/>
    <lineage>
        <taxon>Bacteria</taxon>
        <taxon>Pseudomonadati</taxon>
        <taxon>Pseudomonadota</taxon>
        <taxon>Alphaproteobacteria</taxon>
        <taxon>Sphingomonadales</taxon>
        <taxon>Sphingomonadaceae</taxon>
        <taxon>Novosphingobium</taxon>
    </lineage>
</organism>
<evidence type="ECO:0000313" key="2">
    <source>
        <dbReference type="Proteomes" id="UP001589943"/>
    </source>
</evidence>
<protein>
    <submittedName>
        <fullName evidence="1">Uncharacterized protein</fullName>
    </submittedName>
</protein>
<dbReference type="Proteomes" id="UP001589943">
    <property type="component" value="Unassembled WGS sequence"/>
</dbReference>
<comment type="caution">
    <text evidence="1">The sequence shown here is derived from an EMBL/GenBank/DDBJ whole genome shotgun (WGS) entry which is preliminary data.</text>
</comment>
<evidence type="ECO:0000313" key="1">
    <source>
        <dbReference type="EMBL" id="MFC0590090.1"/>
    </source>
</evidence>
<accession>A0ABV6PJT1</accession>
<gene>
    <name evidence="1" type="ORF">ACFFF7_11745</name>
</gene>
<sequence length="60" mass="6310">MSDNGTIVNGDACVVVAGTHKGRGGVVEDWKLSKTGHATVTVREPSGERFKTLARNVAKT</sequence>
<dbReference type="EMBL" id="JBHLTL010000006">
    <property type="protein sequence ID" value="MFC0590090.1"/>
    <property type="molecule type" value="Genomic_DNA"/>
</dbReference>
<dbReference type="Gene3D" id="2.30.30.30">
    <property type="match status" value="1"/>
</dbReference>